<evidence type="ECO:0000259" key="1">
    <source>
        <dbReference type="Pfam" id="PF13701"/>
    </source>
</evidence>
<name>A0ABY5VZK1_9ACTN</name>
<dbReference type="Pfam" id="PF13701">
    <property type="entry name" value="DDE_Tnp_1_4"/>
    <property type="match status" value="1"/>
</dbReference>
<organism evidence="2 3">
    <name type="scientific">Dactylosporangium fulvum</name>
    <dbReference type="NCBI Taxonomy" id="53359"/>
    <lineage>
        <taxon>Bacteria</taxon>
        <taxon>Bacillati</taxon>
        <taxon>Actinomycetota</taxon>
        <taxon>Actinomycetes</taxon>
        <taxon>Micromonosporales</taxon>
        <taxon>Micromonosporaceae</taxon>
        <taxon>Dactylosporangium</taxon>
    </lineage>
</organism>
<reference evidence="2" key="2">
    <citation type="submission" date="2022-09" db="EMBL/GenBank/DDBJ databases">
        <title>Biosynthetic gene clusters of Dactylosporangioum fulvum.</title>
        <authorList>
            <person name="Caradec T."/>
        </authorList>
    </citation>
    <scope>NUCLEOTIDE SEQUENCE</scope>
    <source>
        <strain evidence="2">NRRL B-16292</strain>
    </source>
</reference>
<dbReference type="Proteomes" id="UP001059617">
    <property type="component" value="Chromosome"/>
</dbReference>
<evidence type="ECO:0000313" key="3">
    <source>
        <dbReference type="Proteomes" id="UP001059617"/>
    </source>
</evidence>
<gene>
    <name evidence="2" type="ORF">Dfulv_01945</name>
</gene>
<feature type="domain" description="Transposase DDE" evidence="1">
    <location>
        <begin position="11"/>
        <end position="459"/>
    </location>
</feature>
<dbReference type="EMBL" id="CP073720">
    <property type="protein sequence ID" value="UWP83095.1"/>
    <property type="molecule type" value="Genomic_DNA"/>
</dbReference>
<dbReference type="RefSeq" id="WP_259860873.1">
    <property type="nucleotide sequence ID" value="NZ_BAAAST010000055.1"/>
</dbReference>
<accession>A0ABY5VZK1</accession>
<sequence>MRLLHARRAADAVFDEANLVSCAGLVPVMGLAERVDLAGLVTARVRPDLSTGSNPGGKAAAVVAGMAAGADSIDDLDVLRHGGMAALFGGVYAPSTLGSFLRFFTWGHALQLEAAARDLLAALAAATPLLPGASGNSGQVYVDVDSLLRRVYGHAKQGAGFGHAKVGGYRVRLRGLSPLVATISTDCAAPVVAATRLRGGSAGSARGAASLVTQAIATARACGATGRVLVRADSAFGSGAVVSACRKAGVNFSLTLQSNVKLRAAIDGIDEAAWTPVRYPGAVFDEDTGCWIAEAEVAETVYTAFESSRHKVTARLVVRRVKERNPAPAGQEALFPLWRYHAFLTDTTEATMDADLTHRGHAVIEQVFADLIDGPLAHLPSGRFAANAAWLTLAAMAHNLLRAAGCLTSPRYATARTATIRRHLIAIPARLARRARRLILHLPNHWPWQRSWQTLFDRVHAPPATA</sequence>
<protein>
    <submittedName>
        <fullName evidence="2">IS1380 family transposase</fullName>
    </submittedName>
</protein>
<dbReference type="NCBIfam" id="NF033539">
    <property type="entry name" value="transpos_IS1380"/>
    <property type="match status" value="1"/>
</dbReference>
<keyword evidence="3" id="KW-1185">Reference proteome</keyword>
<reference evidence="2" key="1">
    <citation type="submission" date="2021-04" db="EMBL/GenBank/DDBJ databases">
        <authorList>
            <person name="Hartkoorn R.C."/>
            <person name="Beaudoing E."/>
            <person name="Hot D."/>
        </authorList>
    </citation>
    <scope>NUCLEOTIDE SEQUENCE</scope>
    <source>
        <strain evidence="2">NRRL B-16292</strain>
    </source>
</reference>
<dbReference type="InterPro" id="IPR025668">
    <property type="entry name" value="Tnp_DDE_dom"/>
</dbReference>
<evidence type="ECO:0000313" key="2">
    <source>
        <dbReference type="EMBL" id="UWP83095.1"/>
    </source>
</evidence>
<proteinExistence type="predicted"/>
<dbReference type="InterPro" id="IPR047960">
    <property type="entry name" value="Transpos_IS1380"/>
</dbReference>